<gene>
    <name evidence="1" type="ORF">S03H2_72920</name>
</gene>
<evidence type="ECO:0000313" key="1">
    <source>
        <dbReference type="EMBL" id="GAH94916.1"/>
    </source>
</evidence>
<comment type="caution">
    <text evidence="1">The sequence shown here is derived from an EMBL/GenBank/DDBJ whole genome shotgun (WGS) entry which is preliminary data.</text>
</comment>
<proteinExistence type="predicted"/>
<feature type="non-terminal residue" evidence="1">
    <location>
        <position position="1"/>
    </location>
</feature>
<reference evidence="1" key="1">
    <citation type="journal article" date="2014" name="Front. Microbiol.">
        <title>High frequency of phylogenetically diverse reductive dehalogenase-homologous genes in deep subseafloor sedimentary metagenomes.</title>
        <authorList>
            <person name="Kawai M."/>
            <person name="Futagami T."/>
            <person name="Toyoda A."/>
            <person name="Takaki Y."/>
            <person name="Nishi S."/>
            <person name="Hori S."/>
            <person name="Arai W."/>
            <person name="Tsubouchi T."/>
            <person name="Morono Y."/>
            <person name="Uchiyama I."/>
            <person name="Ito T."/>
            <person name="Fujiyama A."/>
            <person name="Inagaki F."/>
            <person name="Takami H."/>
        </authorList>
    </citation>
    <scope>NUCLEOTIDE SEQUENCE</scope>
    <source>
        <strain evidence="1">Expedition CK06-06</strain>
    </source>
</reference>
<accession>X1JJK5</accession>
<sequence>SAHISTLLGDKLNEALGQPGKLGREQVLASLRDEAKQKL</sequence>
<protein>
    <submittedName>
        <fullName evidence="1">Uncharacterized protein</fullName>
    </submittedName>
</protein>
<dbReference type="AlphaFoldDB" id="X1JJK5"/>
<organism evidence="1">
    <name type="scientific">marine sediment metagenome</name>
    <dbReference type="NCBI Taxonomy" id="412755"/>
    <lineage>
        <taxon>unclassified sequences</taxon>
        <taxon>metagenomes</taxon>
        <taxon>ecological metagenomes</taxon>
    </lineage>
</organism>
<dbReference type="EMBL" id="BARU01049624">
    <property type="protein sequence ID" value="GAH94916.1"/>
    <property type="molecule type" value="Genomic_DNA"/>
</dbReference>
<feature type="non-terminal residue" evidence="1">
    <location>
        <position position="39"/>
    </location>
</feature>
<name>X1JJK5_9ZZZZ</name>